<dbReference type="Proteomes" id="UP001469553">
    <property type="component" value="Unassembled WGS sequence"/>
</dbReference>
<keyword evidence="3" id="KW-1185">Reference proteome</keyword>
<name>A0ABV1A0A2_9TELE</name>
<protein>
    <submittedName>
        <fullName evidence="2">Uncharacterized protein</fullName>
    </submittedName>
</protein>
<evidence type="ECO:0000313" key="3">
    <source>
        <dbReference type="Proteomes" id="UP001469553"/>
    </source>
</evidence>
<gene>
    <name evidence="2" type="ORF">AMECASPLE_021871</name>
</gene>
<comment type="caution">
    <text evidence="2">The sequence shown here is derived from an EMBL/GenBank/DDBJ whole genome shotgun (WGS) entry which is preliminary data.</text>
</comment>
<proteinExistence type="predicted"/>
<feature type="region of interest" description="Disordered" evidence="1">
    <location>
        <begin position="63"/>
        <end position="83"/>
    </location>
</feature>
<accession>A0ABV1A0A2</accession>
<organism evidence="2 3">
    <name type="scientific">Ameca splendens</name>
    <dbReference type="NCBI Taxonomy" id="208324"/>
    <lineage>
        <taxon>Eukaryota</taxon>
        <taxon>Metazoa</taxon>
        <taxon>Chordata</taxon>
        <taxon>Craniata</taxon>
        <taxon>Vertebrata</taxon>
        <taxon>Euteleostomi</taxon>
        <taxon>Actinopterygii</taxon>
        <taxon>Neopterygii</taxon>
        <taxon>Teleostei</taxon>
        <taxon>Neoteleostei</taxon>
        <taxon>Acanthomorphata</taxon>
        <taxon>Ovalentaria</taxon>
        <taxon>Atherinomorphae</taxon>
        <taxon>Cyprinodontiformes</taxon>
        <taxon>Goodeidae</taxon>
        <taxon>Ameca</taxon>
    </lineage>
</organism>
<feature type="compositionally biased region" description="Basic and acidic residues" evidence="1">
    <location>
        <begin position="68"/>
        <end position="83"/>
    </location>
</feature>
<evidence type="ECO:0000313" key="2">
    <source>
        <dbReference type="EMBL" id="MEQ2311599.1"/>
    </source>
</evidence>
<sequence>MEQGASETRILEQILLAPEEEKAQLENKLETDLEESERQEVEIRIGEIQADLEIHKIRLPKPSSQAEIEVRRSERHRQPTEKMREFKQIAITSKEKKFMSTYVNFKAEIQLTRVQTQRRTLQSRIN</sequence>
<dbReference type="EMBL" id="JAHRIP010077148">
    <property type="protein sequence ID" value="MEQ2311599.1"/>
    <property type="molecule type" value="Genomic_DNA"/>
</dbReference>
<evidence type="ECO:0000256" key="1">
    <source>
        <dbReference type="SAM" id="MobiDB-lite"/>
    </source>
</evidence>
<reference evidence="2 3" key="1">
    <citation type="submission" date="2021-06" db="EMBL/GenBank/DDBJ databases">
        <authorList>
            <person name="Palmer J.M."/>
        </authorList>
    </citation>
    <scope>NUCLEOTIDE SEQUENCE [LARGE SCALE GENOMIC DNA]</scope>
    <source>
        <strain evidence="2 3">AS_MEX2019</strain>
        <tissue evidence="2">Muscle</tissue>
    </source>
</reference>